<accession>A0A6J4GWA5</accession>
<proteinExistence type="predicted"/>
<reference evidence="1 2" key="1">
    <citation type="submission" date="2020-02" db="EMBL/GenBank/DDBJ databases">
        <authorList>
            <person name="Criscuolo A."/>
        </authorList>
    </citation>
    <scope>NUCLEOTIDE SEQUENCE [LARGE SCALE GENOMIC DNA]</scope>
    <source>
        <strain evidence="1">CIP105534</strain>
    </source>
</reference>
<dbReference type="RefSeq" id="WP_173973237.1">
    <property type="nucleotide sequence ID" value="NZ_CADCSU010000204.1"/>
</dbReference>
<evidence type="ECO:0000313" key="2">
    <source>
        <dbReference type="Proteomes" id="UP000479938"/>
    </source>
</evidence>
<name>A0A6J4GWA5_9FLAO</name>
<keyword evidence="2" id="KW-1185">Reference proteome</keyword>
<dbReference type="Proteomes" id="UP000479938">
    <property type="component" value="Unassembled WGS sequence"/>
</dbReference>
<dbReference type="AlphaFoldDB" id="A0A6J4GWA5"/>
<evidence type="ECO:0000313" key="1">
    <source>
        <dbReference type="EMBL" id="CAA9203604.1"/>
    </source>
</evidence>
<gene>
    <name evidence="1" type="ORF">FLA105534_04784</name>
</gene>
<protein>
    <submittedName>
        <fullName evidence="1">Uncharacterized protein</fullName>
    </submittedName>
</protein>
<dbReference type="EMBL" id="CADCSU010000204">
    <property type="protein sequence ID" value="CAA9203604.1"/>
    <property type="molecule type" value="Genomic_DNA"/>
</dbReference>
<organism evidence="1 2">
    <name type="scientific">Flavobacterium bizetiae</name>
    <dbReference type="NCBI Taxonomy" id="2704140"/>
    <lineage>
        <taxon>Bacteria</taxon>
        <taxon>Pseudomonadati</taxon>
        <taxon>Bacteroidota</taxon>
        <taxon>Flavobacteriia</taxon>
        <taxon>Flavobacteriales</taxon>
        <taxon>Flavobacteriaceae</taxon>
        <taxon>Flavobacterium</taxon>
    </lineage>
</organism>
<sequence length="123" mass="14712">MNKISIIKKVQLGKNSFSAENLFSKLNFSFYCVNGGIKHEVILSFETSFLLNDLIKNEQITTDTLAKHQISKLENLNNTERNFLYRYQFFQPKECNKCYMIIFDIDEYREYWGYYIYGVLEIE</sequence>